<dbReference type="Pfam" id="PF07885">
    <property type="entry name" value="Ion_trans_2"/>
    <property type="match status" value="1"/>
</dbReference>
<sequence>MRKIKYFLLVTLLYIASVIAIGYIESQNPDGNIKDIGDAFWFAIVTLTTVGYGDLYPVTILGKIIGLVLILGSIGILGIIISEITNKINSYMEKKKNGFYGTDFKNHYIIIGYNDFALKVGKEIISTGHKIAFLTNAKDDLEKINTHFNHQNCFSLLAEYKDEEKYEKLNFKAAKSVFINFEEDADTLVFVLNAKKAYPNLEYVALCNNTELKGTFENAGVKYVVSPLEVTSKLVASYIFEPEVATYTEDLISSSKNKEDSDIQQYKILTNSFYHNKSFNTAFHELKDNYDAIAIGVVKDNKVYKNPSSDYILSINDYIILISNGASKKGLEDIFGIKEGK</sequence>
<name>A0ABS6W1U8_9FLAO</name>
<keyword evidence="1" id="KW-1133">Transmembrane helix</keyword>
<feature type="transmembrane region" description="Helical" evidence="1">
    <location>
        <begin position="6"/>
        <end position="24"/>
    </location>
</feature>
<gene>
    <name evidence="4" type="ORF">KW502_08270</name>
</gene>
<evidence type="ECO:0000313" key="5">
    <source>
        <dbReference type="Proteomes" id="UP000719267"/>
    </source>
</evidence>
<comment type="caution">
    <text evidence="4">The sequence shown here is derived from an EMBL/GenBank/DDBJ whole genome shotgun (WGS) entry which is preliminary data.</text>
</comment>
<evidence type="ECO:0000259" key="2">
    <source>
        <dbReference type="Pfam" id="PF02254"/>
    </source>
</evidence>
<dbReference type="Proteomes" id="UP000719267">
    <property type="component" value="Unassembled WGS sequence"/>
</dbReference>
<dbReference type="Pfam" id="PF02254">
    <property type="entry name" value="TrkA_N"/>
    <property type="match status" value="1"/>
</dbReference>
<feature type="domain" description="RCK N-terminal" evidence="2">
    <location>
        <begin position="108"/>
        <end position="227"/>
    </location>
</feature>
<feature type="transmembrane region" description="Helical" evidence="1">
    <location>
        <begin position="36"/>
        <end position="52"/>
    </location>
</feature>
<reference evidence="4 5" key="1">
    <citation type="submission" date="2021-07" db="EMBL/GenBank/DDBJ databases">
        <title>Mesonia aestuariivivens sp. nov., isolated from a tidal flat.</title>
        <authorList>
            <person name="Kim Y.-O."/>
            <person name="Yoon J.-H."/>
        </authorList>
    </citation>
    <scope>NUCLEOTIDE SEQUENCE [LARGE SCALE GENOMIC DNA]</scope>
    <source>
        <strain evidence="4 5">JHPTF-M18</strain>
    </source>
</reference>
<dbReference type="RefSeq" id="WP_219040080.1">
    <property type="nucleotide sequence ID" value="NZ_JAHWDF010000007.1"/>
</dbReference>
<keyword evidence="1" id="KW-0472">Membrane</keyword>
<dbReference type="InterPro" id="IPR003148">
    <property type="entry name" value="RCK_N"/>
</dbReference>
<accession>A0ABS6W1U8</accession>
<dbReference type="InterPro" id="IPR013099">
    <property type="entry name" value="K_chnl_dom"/>
</dbReference>
<protein>
    <submittedName>
        <fullName evidence="4">NAD-binding protein</fullName>
    </submittedName>
</protein>
<keyword evidence="5" id="KW-1185">Reference proteome</keyword>
<dbReference type="InterPro" id="IPR050721">
    <property type="entry name" value="Trk_Ktr_HKT_K-transport"/>
</dbReference>
<dbReference type="PANTHER" id="PTHR43833">
    <property type="entry name" value="POTASSIUM CHANNEL PROTEIN 2-RELATED-RELATED"/>
    <property type="match status" value="1"/>
</dbReference>
<evidence type="ECO:0000259" key="3">
    <source>
        <dbReference type="Pfam" id="PF07885"/>
    </source>
</evidence>
<evidence type="ECO:0000313" key="4">
    <source>
        <dbReference type="EMBL" id="MBW2961792.1"/>
    </source>
</evidence>
<dbReference type="EMBL" id="JAHWDF010000007">
    <property type="protein sequence ID" value="MBW2961792.1"/>
    <property type="molecule type" value="Genomic_DNA"/>
</dbReference>
<feature type="transmembrane region" description="Helical" evidence="1">
    <location>
        <begin position="64"/>
        <end position="85"/>
    </location>
</feature>
<proteinExistence type="predicted"/>
<dbReference type="PANTHER" id="PTHR43833:SF9">
    <property type="entry name" value="POTASSIUM CHANNEL PROTEIN YUGO-RELATED"/>
    <property type="match status" value="1"/>
</dbReference>
<evidence type="ECO:0000256" key="1">
    <source>
        <dbReference type="SAM" id="Phobius"/>
    </source>
</evidence>
<feature type="domain" description="Potassium channel" evidence="3">
    <location>
        <begin position="12"/>
        <end position="88"/>
    </location>
</feature>
<keyword evidence="1" id="KW-0812">Transmembrane</keyword>
<organism evidence="4 5">
    <name type="scientific">Mesonia aestuariivivens</name>
    <dbReference type="NCBI Taxonomy" id="2796128"/>
    <lineage>
        <taxon>Bacteria</taxon>
        <taxon>Pseudomonadati</taxon>
        <taxon>Bacteroidota</taxon>
        <taxon>Flavobacteriia</taxon>
        <taxon>Flavobacteriales</taxon>
        <taxon>Flavobacteriaceae</taxon>
        <taxon>Mesonia</taxon>
    </lineage>
</organism>